<sequence length="158" mass="18212">MDITVRRAEIKDIDKVSILLSEVLELHAKLRPDIFISGTTKYTREELTNIFQNDETPVFVAIDNDEVVGYAFCVIKKQPFSTNMVDFKTLHIDDLCVDENCRGKHIGTILYKYVLEYAKSIGCYDVTLNVWEGNDNARAFYEKVGMFVKETQMEVILK</sequence>
<protein>
    <submittedName>
        <fullName evidence="4">GNAT family N-acetyltransferase</fullName>
    </submittedName>
</protein>
<keyword evidence="1" id="KW-0808">Transferase</keyword>
<name>A0ABT2M3Y4_9FIRM</name>
<feature type="domain" description="N-acetyltransferase" evidence="3">
    <location>
        <begin position="3"/>
        <end position="158"/>
    </location>
</feature>
<dbReference type="SUPFAM" id="SSF55729">
    <property type="entry name" value="Acyl-CoA N-acyltransferases (Nat)"/>
    <property type="match status" value="1"/>
</dbReference>
<dbReference type="EMBL" id="JAODBU010000007">
    <property type="protein sequence ID" value="MCT7398978.1"/>
    <property type="molecule type" value="Genomic_DNA"/>
</dbReference>
<evidence type="ECO:0000259" key="3">
    <source>
        <dbReference type="PROSITE" id="PS51186"/>
    </source>
</evidence>
<dbReference type="InterPro" id="IPR016181">
    <property type="entry name" value="Acyl_CoA_acyltransferase"/>
</dbReference>
<comment type="caution">
    <text evidence="4">The sequence shown here is derived from an EMBL/GenBank/DDBJ whole genome shotgun (WGS) entry which is preliminary data.</text>
</comment>
<dbReference type="Proteomes" id="UP001431199">
    <property type="component" value="Unassembled WGS sequence"/>
</dbReference>
<organism evidence="4 5">
    <name type="scientific">Eubacterium album</name>
    <dbReference type="NCBI Taxonomy" id="2978477"/>
    <lineage>
        <taxon>Bacteria</taxon>
        <taxon>Bacillati</taxon>
        <taxon>Bacillota</taxon>
        <taxon>Clostridia</taxon>
        <taxon>Eubacteriales</taxon>
        <taxon>Eubacteriaceae</taxon>
        <taxon>Eubacterium</taxon>
    </lineage>
</organism>
<dbReference type="PROSITE" id="PS51186">
    <property type="entry name" value="GNAT"/>
    <property type="match status" value="1"/>
</dbReference>
<dbReference type="RefSeq" id="WP_117910337.1">
    <property type="nucleotide sequence ID" value="NZ_JAODBU010000007.1"/>
</dbReference>
<dbReference type="PANTHER" id="PTHR42919">
    <property type="entry name" value="N-ALPHA-ACETYLTRANSFERASE"/>
    <property type="match status" value="1"/>
</dbReference>
<dbReference type="InterPro" id="IPR000182">
    <property type="entry name" value="GNAT_dom"/>
</dbReference>
<proteinExistence type="predicted"/>
<reference evidence="4" key="1">
    <citation type="submission" date="2022-09" db="EMBL/GenBank/DDBJ databases">
        <title>Eubacterium sp. LFL-14 isolated from human feces.</title>
        <authorList>
            <person name="Liu F."/>
        </authorList>
    </citation>
    <scope>NUCLEOTIDE SEQUENCE</scope>
    <source>
        <strain evidence="4">LFL-14</strain>
    </source>
</reference>
<evidence type="ECO:0000256" key="1">
    <source>
        <dbReference type="ARBA" id="ARBA00022679"/>
    </source>
</evidence>
<dbReference type="Pfam" id="PF00583">
    <property type="entry name" value="Acetyltransf_1"/>
    <property type="match status" value="1"/>
</dbReference>
<keyword evidence="5" id="KW-1185">Reference proteome</keyword>
<dbReference type="CDD" id="cd04301">
    <property type="entry name" value="NAT_SF"/>
    <property type="match status" value="1"/>
</dbReference>
<evidence type="ECO:0000313" key="5">
    <source>
        <dbReference type="Proteomes" id="UP001431199"/>
    </source>
</evidence>
<evidence type="ECO:0000256" key="2">
    <source>
        <dbReference type="ARBA" id="ARBA00023315"/>
    </source>
</evidence>
<keyword evidence="2" id="KW-0012">Acyltransferase</keyword>
<dbReference type="InterPro" id="IPR051556">
    <property type="entry name" value="N-term/lysine_N-AcTrnsfr"/>
</dbReference>
<dbReference type="Gene3D" id="3.40.630.30">
    <property type="match status" value="1"/>
</dbReference>
<gene>
    <name evidence="4" type="ORF">N5B56_07780</name>
</gene>
<evidence type="ECO:0000313" key="4">
    <source>
        <dbReference type="EMBL" id="MCT7398978.1"/>
    </source>
</evidence>
<dbReference type="PANTHER" id="PTHR42919:SF8">
    <property type="entry name" value="N-ALPHA-ACETYLTRANSFERASE 50"/>
    <property type="match status" value="1"/>
</dbReference>
<accession>A0ABT2M3Y4</accession>